<dbReference type="PANTHER" id="PTHR43495">
    <property type="entry name" value="GABA PERMEASE"/>
    <property type="match status" value="1"/>
</dbReference>
<gene>
    <name evidence="9" type="ORF">GTA08_BOTSDO00105</name>
</gene>
<comment type="subcellular location">
    <subcellularLocation>
        <location evidence="1">Membrane</location>
        <topology evidence="1">Multi-pass membrane protein</topology>
    </subcellularLocation>
</comment>
<dbReference type="AlphaFoldDB" id="A0A8H4J940"/>
<feature type="compositionally biased region" description="Polar residues" evidence="6">
    <location>
        <begin position="7"/>
        <end position="18"/>
    </location>
</feature>
<evidence type="ECO:0000313" key="10">
    <source>
        <dbReference type="Proteomes" id="UP000572817"/>
    </source>
</evidence>
<evidence type="ECO:0000256" key="2">
    <source>
        <dbReference type="ARBA" id="ARBA00022448"/>
    </source>
</evidence>
<evidence type="ECO:0000256" key="6">
    <source>
        <dbReference type="SAM" id="MobiDB-lite"/>
    </source>
</evidence>
<feature type="transmembrane region" description="Helical" evidence="7">
    <location>
        <begin position="99"/>
        <end position="132"/>
    </location>
</feature>
<dbReference type="GO" id="GO:0055085">
    <property type="term" value="P:transmembrane transport"/>
    <property type="evidence" value="ECO:0007669"/>
    <property type="project" value="InterPro"/>
</dbReference>
<evidence type="ECO:0000256" key="5">
    <source>
        <dbReference type="ARBA" id="ARBA00023136"/>
    </source>
</evidence>
<dbReference type="Gene3D" id="1.20.1740.10">
    <property type="entry name" value="Amino acid/polyamine transporter I"/>
    <property type="match status" value="1"/>
</dbReference>
<evidence type="ECO:0000256" key="3">
    <source>
        <dbReference type="ARBA" id="ARBA00022692"/>
    </source>
</evidence>
<evidence type="ECO:0000259" key="8">
    <source>
        <dbReference type="Pfam" id="PF00324"/>
    </source>
</evidence>
<keyword evidence="3 7" id="KW-0812">Transmembrane</keyword>
<feature type="transmembrane region" description="Helical" evidence="7">
    <location>
        <begin position="381"/>
        <end position="404"/>
    </location>
</feature>
<feature type="transmembrane region" description="Helical" evidence="7">
    <location>
        <begin position="302"/>
        <end position="324"/>
    </location>
</feature>
<evidence type="ECO:0000256" key="1">
    <source>
        <dbReference type="ARBA" id="ARBA00004141"/>
    </source>
</evidence>
<protein>
    <recommendedName>
        <fullName evidence="8">Amino acid permease/ SLC12A domain-containing protein</fullName>
    </recommendedName>
</protein>
<feature type="transmembrane region" description="Helical" evidence="7">
    <location>
        <begin position="144"/>
        <end position="168"/>
    </location>
</feature>
<accession>A0A8H4J940</accession>
<feature type="transmembrane region" description="Helical" evidence="7">
    <location>
        <begin position="454"/>
        <end position="473"/>
    </location>
</feature>
<dbReference type="GO" id="GO:0016020">
    <property type="term" value="C:membrane"/>
    <property type="evidence" value="ECO:0007669"/>
    <property type="project" value="UniProtKB-SubCell"/>
</dbReference>
<dbReference type="PANTHER" id="PTHR43495:SF5">
    <property type="entry name" value="GAMMA-AMINOBUTYRIC ACID PERMEASE"/>
    <property type="match status" value="1"/>
</dbReference>
<dbReference type="Pfam" id="PF00324">
    <property type="entry name" value="AA_permease"/>
    <property type="match status" value="1"/>
</dbReference>
<dbReference type="InterPro" id="IPR004841">
    <property type="entry name" value="AA-permease/SLC12A_dom"/>
</dbReference>
<feature type="transmembrane region" description="Helical" evidence="7">
    <location>
        <begin position="266"/>
        <end position="290"/>
    </location>
</feature>
<keyword evidence="4 7" id="KW-1133">Transmembrane helix</keyword>
<dbReference type="EMBL" id="WWBZ02000001">
    <property type="protein sequence ID" value="KAF4313987.1"/>
    <property type="molecule type" value="Genomic_DNA"/>
</dbReference>
<feature type="region of interest" description="Disordered" evidence="6">
    <location>
        <begin position="1"/>
        <end position="60"/>
    </location>
</feature>
<name>A0A8H4J940_9PEZI</name>
<dbReference type="Proteomes" id="UP000572817">
    <property type="component" value="Unassembled WGS sequence"/>
</dbReference>
<evidence type="ECO:0000313" key="9">
    <source>
        <dbReference type="EMBL" id="KAF4313987.1"/>
    </source>
</evidence>
<dbReference type="OrthoDB" id="3900342at2759"/>
<evidence type="ECO:0000256" key="4">
    <source>
        <dbReference type="ARBA" id="ARBA00022989"/>
    </source>
</evidence>
<proteinExistence type="predicted"/>
<keyword evidence="2" id="KW-0813">Transport</keyword>
<sequence>MSGNGSGESPTIPIQTNDSPPPRSRHTPRTPPTGGTDFEMEEHPHTGEEDATERGEMQQGQKFRRGLNGYHIAMINISGTLGVGLYIRTGYILRLAGPFAVPVSFVIVGLLAWAVMQCIAELICIFPIPGALPKIISRLLNKELGVAAGLAYWFTYAISFSATITAIANEVQYWTGIPGGVQAIIFFIGIPALLVVLNCCPLEVYWTSELVGGVLKIAFVVVTFCILFAINMGASPEGYLGFDFWREDVMSTIRVYDNGVAHTWCYAFFTSLSTAVFAYVGVEIPSAIVLEAKIPRESGGRAPKTICISATVLPVVIGLVYFATSFMATFDMRWDDGRLPRAARLDRDHQNETSVIGARDTKKGVNSSSIFVLIAEKNSRALAGAVNAFILLTALFSANTNLYVSSRTLFGLMNGMPRMDPGPKDHWTSKLEALVVNNLAVFGQTNQKGLSVRAVLAACAFGWVPFLSLIGPASPGTTPASLFRGPV</sequence>
<keyword evidence="5 7" id="KW-0472">Membrane</keyword>
<keyword evidence="10" id="KW-1185">Reference proteome</keyword>
<organism evidence="9 10">
    <name type="scientific">Botryosphaeria dothidea</name>
    <dbReference type="NCBI Taxonomy" id="55169"/>
    <lineage>
        <taxon>Eukaryota</taxon>
        <taxon>Fungi</taxon>
        <taxon>Dikarya</taxon>
        <taxon>Ascomycota</taxon>
        <taxon>Pezizomycotina</taxon>
        <taxon>Dothideomycetes</taxon>
        <taxon>Dothideomycetes incertae sedis</taxon>
        <taxon>Botryosphaeriales</taxon>
        <taxon>Botryosphaeriaceae</taxon>
        <taxon>Botryosphaeria</taxon>
    </lineage>
</organism>
<feature type="transmembrane region" description="Helical" evidence="7">
    <location>
        <begin position="180"/>
        <end position="202"/>
    </location>
</feature>
<feature type="transmembrane region" description="Helical" evidence="7">
    <location>
        <begin position="214"/>
        <end position="234"/>
    </location>
</feature>
<feature type="transmembrane region" description="Helical" evidence="7">
    <location>
        <begin position="67"/>
        <end position="87"/>
    </location>
</feature>
<comment type="caution">
    <text evidence="9">The sequence shown here is derived from an EMBL/GenBank/DDBJ whole genome shotgun (WGS) entry which is preliminary data.</text>
</comment>
<feature type="domain" description="Amino acid permease/ SLC12A" evidence="8">
    <location>
        <begin position="71"/>
        <end position="413"/>
    </location>
</feature>
<evidence type="ECO:0000256" key="7">
    <source>
        <dbReference type="SAM" id="Phobius"/>
    </source>
</evidence>
<reference evidence="9" key="1">
    <citation type="submission" date="2020-04" db="EMBL/GenBank/DDBJ databases">
        <title>Genome Assembly and Annotation of Botryosphaeria dothidea sdau 11-99, a Latent Pathogen of Apple Fruit Ring Rot in China.</title>
        <authorList>
            <person name="Yu C."/>
            <person name="Diao Y."/>
            <person name="Lu Q."/>
            <person name="Zhao J."/>
            <person name="Cui S."/>
            <person name="Peng C."/>
            <person name="He B."/>
            <person name="Liu H."/>
        </authorList>
    </citation>
    <scope>NUCLEOTIDE SEQUENCE [LARGE SCALE GENOMIC DNA]</scope>
    <source>
        <strain evidence="9">Sdau11-99</strain>
    </source>
</reference>
<feature type="compositionally biased region" description="Basic and acidic residues" evidence="6">
    <location>
        <begin position="41"/>
        <end position="56"/>
    </location>
</feature>